<feature type="region of interest" description="Disordered" evidence="5">
    <location>
        <begin position="140"/>
        <end position="183"/>
    </location>
</feature>
<dbReference type="Proteomes" id="UP000796761">
    <property type="component" value="Unassembled WGS sequence"/>
</dbReference>
<dbReference type="CDD" id="cd00190">
    <property type="entry name" value="Tryp_SPc"/>
    <property type="match status" value="1"/>
</dbReference>
<dbReference type="SMART" id="SM00020">
    <property type="entry name" value="Tryp_SPc"/>
    <property type="match status" value="1"/>
</dbReference>
<dbReference type="GO" id="GO:0006508">
    <property type="term" value="P:proteolysis"/>
    <property type="evidence" value="ECO:0007669"/>
    <property type="project" value="UniProtKB-KW"/>
</dbReference>
<accession>A0A8K1LCT0</accession>
<evidence type="ECO:0000256" key="2">
    <source>
        <dbReference type="ARBA" id="ARBA00022801"/>
    </source>
</evidence>
<feature type="compositionally biased region" description="Pro residues" evidence="5">
    <location>
        <begin position="144"/>
        <end position="157"/>
    </location>
</feature>
<dbReference type="GO" id="GO:0004252">
    <property type="term" value="F:serine-type endopeptidase activity"/>
    <property type="evidence" value="ECO:0007669"/>
    <property type="project" value="InterPro"/>
</dbReference>
<dbReference type="OrthoDB" id="546450at2759"/>
<dbReference type="SUPFAM" id="SSF50494">
    <property type="entry name" value="Trypsin-like serine proteases"/>
    <property type="match status" value="1"/>
</dbReference>
<feature type="region of interest" description="Disordered" evidence="5">
    <location>
        <begin position="222"/>
        <end position="243"/>
    </location>
</feature>
<dbReference type="PANTHER" id="PTHR24252">
    <property type="entry name" value="ACROSIN-RELATED"/>
    <property type="match status" value="1"/>
</dbReference>
<dbReference type="Gene3D" id="2.40.10.10">
    <property type="entry name" value="Trypsin-like serine proteases"/>
    <property type="match status" value="1"/>
</dbReference>
<reference evidence="7" key="1">
    <citation type="submission" date="2019-04" db="EMBL/GenBank/DDBJ databases">
        <title>Genome assembly of Zosterops borbonicus 15179.</title>
        <authorList>
            <person name="Leroy T."/>
            <person name="Anselmetti Y."/>
            <person name="Tilak M.-K."/>
            <person name="Nabholz B."/>
        </authorList>
    </citation>
    <scope>NUCLEOTIDE SEQUENCE</scope>
    <source>
        <strain evidence="7">HGM_15179</strain>
        <tissue evidence="7">Muscle</tissue>
    </source>
</reference>
<evidence type="ECO:0000256" key="5">
    <source>
        <dbReference type="SAM" id="MobiDB-lite"/>
    </source>
</evidence>
<dbReference type="PROSITE" id="PS50240">
    <property type="entry name" value="TRYPSIN_DOM"/>
    <property type="match status" value="1"/>
</dbReference>
<feature type="compositionally biased region" description="Pro residues" evidence="5">
    <location>
        <begin position="223"/>
        <end position="232"/>
    </location>
</feature>
<organism evidence="7 8">
    <name type="scientific">Zosterops borbonicus</name>
    <dbReference type="NCBI Taxonomy" id="364589"/>
    <lineage>
        <taxon>Eukaryota</taxon>
        <taxon>Metazoa</taxon>
        <taxon>Chordata</taxon>
        <taxon>Craniata</taxon>
        <taxon>Vertebrata</taxon>
        <taxon>Euteleostomi</taxon>
        <taxon>Archelosauria</taxon>
        <taxon>Archosauria</taxon>
        <taxon>Dinosauria</taxon>
        <taxon>Saurischia</taxon>
        <taxon>Theropoda</taxon>
        <taxon>Coelurosauria</taxon>
        <taxon>Aves</taxon>
        <taxon>Neognathae</taxon>
        <taxon>Neoaves</taxon>
        <taxon>Telluraves</taxon>
        <taxon>Australaves</taxon>
        <taxon>Passeriformes</taxon>
        <taxon>Sylvioidea</taxon>
        <taxon>Zosteropidae</taxon>
        <taxon>Zosterops</taxon>
    </lineage>
</organism>
<keyword evidence="1" id="KW-0645">Protease</keyword>
<dbReference type="AlphaFoldDB" id="A0A8K1LCT0"/>
<dbReference type="InterPro" id="IPR001254">
    <property type="entry name" value="Trypsin_dom"/>
</dbReference>
<dbReference type="PRINTS" id="PR00722">
    <property type="entry name" value="CHYMOTRYPSIN"/>
</dbReference>
<protein>
    <recommendedName>
        <fullName evidence="6">Peptidase S1 domain-containing protein</fullName>
    </recommendedName>
</protein>
<evidence type="ECO:0000256" key="1">
    <source>
        <dbReference type="ARBA" id="ARBA00022670"/>
    </source>
</evidence>
<keyword evidence="4" id="KW-1015">Disulfide bond</keyword>
<dbReference type="InterPro" id="IPR043504">
    <property type="entry name" value="Peptidase_S1_PA_chymotrypsin"/>
</dbReference>
<dbReference type="InterPro" id="IPR001314">
    <property type="entry name" value="Peptidase_S1A"/>
</dbReference>
<feature type="domain" description="Peptidase S1" evidence="6">
    <location>
        <begin position="5"/>
        <end position="221"/>
    </location>
</feature>
<name>A0A8K1LCT0_9PASS</name>
<dbReference type="Pfam" id="PF00089">
    <property type="entry name" value="Trypsin"/>
    <property type="match status" value="1"/>
</dbReference>
<evidence type="ECO:0000313" key="7">
    <source>
        <dbReference type="EMBL" id="TRZ09170.1"/>
    </source>
</evidence>
<dbReference type="InterPro" id="IPR009003">
    <property type="entry name" value="Peptidase_S1_PA"/>
</dbReference>
<proteinExistence type="predicted"/>
<dbReference type="EMBL" id="SWJQ01001141">
    <property type="protein sequence ID" value="TRZ09170.1"/>
    <property type="molecule type" value="Genomic_DNA"/>
</dbReference>
<evidence type="ECO:0000256" key="4">
    <source>
        <dbReference type="ARBA" id="ARBA00023157"/>
    </source>
</evidence>
<sequence length="267" mass="28467">MAEEFGGGSGAVAGPVAGAWPGLASIQDPHGAGSGHVCGGSLISPAWVLTAARCFLRARNVSTWRVVLGAWDLSDPGPEAQVRQVRRLQRHRGLDVALLELERPVECSDFIQLGCLAQAGLRPDQPAACYIGGWGHLEGTGTWAPPPPRETPSPPLPPRERARSAPPALTRPPPQGDSGGPLVCRDPASDQFWIVGVASWGRRCVFTPAWNFSQWVLLQLEPPATPEPPESPGTPGTPESPESPAALRAVLLEFFSVLRELLRFLRG</sequence>
<keyword evidence="8" id="KW-1185">Reference proteome</keyword>
<evidence type="ECO:0000313" key="8">
    <source>
        <dbReference type="Proteomes" id="UP000796761"/>
    </source>
</evidence>
<evidence type="ECO:0000259" key="6">
    <source>
        <dbReference type="PROSITE" id="PS50240"/>
    </source>
</evidence>
<evidence type="ECO:0000256" key="3">
    <source>
        <dbReference type="ARBA" id="ARBA00022825"/>
    </source>
</evidence>
<feature type="compositionally biased region" description="Low complexity" evidence="5">
    <location>
        <begin position="233"/>
        <end position="243"/>
    </location>
</feature>
<keyword evidence="2" id="KW-0378">Hydrolase</keyword>
<comment type="caution">
    <text evidence="7">The sequence shown here is derived from an EMBL/GenBank/DDBJ whole genome shotgun (WGS) entry which is preliminary data.</text>
</comment>
<dbReference type="PANTHER" id="PTHR24252:SF8">
    <property type="entry name" value="ACROSIN"/>
    <property type="match status" value="1"/>
</dbReference>
<gene>
    <name evidence="7" type="ORF">HGM15179_017936</name>
</gene>
<dbReference type="GO" id="GO:0007340">
    <property type="term" value="P:acrosome reaction"/>
    <property type="evidence" value="ECO:0007669"/>
    <property type="project" value="TreeGrafter"/>
</dbReference>
<keyword evidence="3" id="KW-0720">Serine protease</keyword>